<evidence type="ECO:0000313" key="2">
    <source>
        <dbReference type="Proteomes" id="UP000249057"/>
    </source>
</evidence>
<keyword evidence="2" id="KW-1185">Reference proteome</keyword>
<reference evidence="1" key="1">
    <citation type="submission" date="2018-02" db="EMBL/GenBank/DDBJ databases">
        <title>The genomes of Aspergillus section Nigri reveals drivers in fungal speciation.</title>
        <authorList>
            <consortium name="DOE Joint Genome Institute"/>
            <person name="Vesth T.C."/>
            <person name="Nybo J."/>
            <person name="Theobald S."/>
            <person name="Brandl J."/>
            <person name="Frisvad J.C."/>
            <person name="Nielsen K.F."/>
            <person name="Lyhne E.K."/>
            <person name="Kogle M.E."/>
            <person name="Kuo A."/>
            <person name="Riley R."/>
            <person name="Clum A."/>
            <person name="Nolan M."/>
            <person name="Lipzen A."/>
            <person name="Salamov A."/>
            <person name="Henrissat B."/>
            <person name="Wiebenga A."/>
            <person name="De vries R.P."/>
            <person name="Grigoriev I.V."/>
            <person name="Mortensen U.H."/>
            <person name="Andersen M.R."/>
            <person name="Baker S.E."/>
        </authorList>
    </citation>
    <scope>NUCLEOTIDE SEQUENCE</scope>
    <source>
        <strain evidence="1">CBS 621.78</strain>
    </source>
</reference>
<keyword evidence="1" id="KW-0378">Hydrolase</keyword>
<sequence length="338" mass="37901">MSSSAPKQRPSPAVPRPSSSVILVSPKNEILLLHRVKTSNSFASAHVFPGGNLSAQDGQCPPAEDLKRHDDGPWYRNAAIRELFEESGILLAKDKVSGKMLAVPEEQRESGRRAIHQNQTTFLEWLKQQSLNAVPDTDGLIPFTRWITPTTNSRRYTTQMYLYFLPLPAEAEKPVLDVIPSQGQREEIQVPTSDGGVEVTEARFLPASEWLQMAQKGDIILFPPQFLLLHLVAGFLDKEPCVAASLQELHRRRAELTEFVSTGQPPWSEKCISPKMLRMSSDGRTVLALDQPGLELRGTDKQGETERVVLVRFKRGEARELEVRWKQDAFEAEAKSNL</sequence>
<name>A0ACD1FTJ9_9EURO</name>
<organism evidence="1 2">
    <name type="scientific">Aspergillus brunneoviolaceus CBS 621.78</name>
    <dbReference type="NCBI Taxonomy" id="1450534"/>
    <lineage>
        <taxon>Eukaryota</taxon>
        <taxon>Fungi</taxon>
        <taxon>Dikarya</taxon>
        <taxon>Ascomycota</taxon>
        <taxon>Pezizomycotina</taxon>
        <taxon>Eurotiomycetes</taxon>
        <taxon>Eurotiomycetidae</taxon>
        <taxon>Eurotiales</taxon>
        <taxon>Aspergillaceae</taxon>
        <taxon>Aspergillus</taxon>
        <taxon>Aspergillus subgen. Circumdati</taxon>
    </lineage>
</organism>
<proteinExistence type="predicted"/>
<protein>
    <submittedName>
        <fullName evidence="1">NUDIX family hydrolase</fullName>
    </submittedName>
</protein>
<evidence type="ECO:0000313" key="1">
    <source>
        <dbReference type="EMBL" id="RAH40333.1"/>
    </source>
</evidence>
<gene>
    <name evidence="1" type="ORF">BO95DRAFT_448038</name>
</gene>
<dbReference type="Proteomes" id="UP000249057">
    <property type="component" value="Unassembled WGS sequence"/>
</dbReference>
<accession>A0ACD1FTJ9</accession>
<dbReference type="EMBL" id="KZ825413">
    <property type="protein sequence ID" value="RAH40333.1"/>
    <property type="molecule type" value="Genomic_DNA"/>
</dbReference>